<evidence type="ECO:0000313" key="7">
    <source>
        <dbReference type="EMBL" id="EMA47720.1"/>
    </source>
</evidence>
<organism evidence="7 8">
    <name type="scientific">Halococcus morrhuae DSM 1307</name>
    <dbReference type="NCBI Taxonomy" id="931277"/>
    <lineage>
        <taxon>Archaea</taxon>
        <taxon>Methanobacteriati</taxon>
        <taxon>Methanobacteriota</taxon>
        <taxon>Stenosarchaea group</taxon>
        <taxon>Halobacteria</taxon>
        <taxon>Halobacteriales</taxon>
        <taxon>Halococcaceae</taxon>
        <taxon>Halococcus</taxon>
    </lineage>
</organism>
<dbReference type="PANTHER" id="PTHR43859:SF4">
    <property type="entry name" value="BUTANOATE--COA LIGASE AAE1-RELATED"/>
    <property type="match status" value="1"/>
</dbReference>
<feature type="domain" description="AMP-dependent synthetase/ligase" evidence="5">
    <location>
        <begin position="21"/>
        <end position="130"/>
    </location>
</feature>
<dbReference type="Gene3D" id="3.30.300.30">
    <property type="match status" value="1"/>
</dbReference>
<reference evidence="7 8" key="1">
    <citation type="journal article" date="2014" name="PLoS Genet.">
        <title>Phylogenetically driven sequencing of extremely halophilic archaea reveals strategies for static and dynamic osmo-response.</title>
        <authorList>
            <person name="Becker E.A."/>
            <person name="Seitzer P.M."/>
            <person name="Tritt A."/>
            <person name="Larsen D."/>
            <person name="Krusor M."/>
            <person name="Yao A.I."/>
            <person name="Wu D."/>
            <person name="Madern D."/>
            <person name="Eisen J.A."/>
            <person name="Darling A.E."/>
            <person name="Facciotti M.T."/>
        </authorList>
    </citation>
    <scope>NUCLEOTIDE SEQUENCE [LARGE SCALE GENOMIC DNA]</scope>
    <source>
        <strain evidence="7 8">DSM 1307</strain>
    </source>
</reference>
<dbReference type="InterPro" id="IPR042099">
    <property type="entry name" value="ANL_N_sf"/>
</dbReference>
<evidence type="ECO:0000256" key="2">
    <source>
        <dbReference type="ARBA" id="ARBA00022598"/>
    </source>
</evidence>
<dbReference type="AlphaFoldDB" id="M0MTB7"/>
<accession>M0MTB7</accession>
<dbReference type="SUPFAM" id="SSF56801">
    <property type="entry name" value="Acetyl-CoA synthetase-like"/>
    <property type="match status" value="1"/>
</dbReference>
<dbReference type="FunFam" id="3.30.300.30:FF:000008">
    <property type="entry name" value="2,3-dihydroxybenzoate-AMP ligase"/>
    <property type="match status" value="1"/>
</dbReference>
<gene>
    <name evidence="7" type="ORF">C448_04759</name>
</gene>
<keyword evidence="3" id="KW-0276">Fatty acid metabolism</keyword>
<evidence type="ECO:0000259" key="6">
    <source>
        <dbReference type="Pfam" id="PF13193"/>
    </source>
</evidence>
<dbReference type="PATRIC" id="fig|931277.6.peg.922"/>
<dbReference type="Proteomes" id="UP000011568">
    <property type="component" value="Unassembled WGS sequence"/>
</dbReference>
<dbReference type="GO" id="GO:0006631">
    <property type="term" value="P:fatty acid metabolic process"/>
    <property type="evidence" value="ECO:0007669"/>
    <property type="project" value="UniProtKB-KW"/>
</dbReference>
<dbReference type="PANTHER" id="PTHR43859">
    <property type="entry name" value="ACYL-ACTIVATING ENZYME"/>
    <property type="match status" value="1"/>
</dbReference>
<evidence type="ECO:0000256" key="4">
    <source>
        <dbReference type="ARBA" id="ARBA00023098"/>
    </source>
</evidence>
<evidence type="ECO:0000313" key="8">
    <source>
        <dbReference type="Proteomes" id="UP000011568"/>
    </source>
</evidence>
<keyword evidence="8" id="KW-1185">Reference proteome</keyword>
<evidence type="ECO:0000256" key="1">
    <source>
        <dbReference type="ARBA" id="ARBA00006432"/>
    </source>
</evidence>
<evidence type="ECO:0000256" key="3">
    <source>
        <dbReference type="ARBA" id="ARBA00022832"/>
    </source>
</evidence>
<dbReference type="InterPro" id="IPR000873">
    <property type="entry name" value="AMP-dep_synth/lig_dom"/>
</dbReference>
<dbReference type="InterPro" id="IPR025110">
    <property type="entry name" value="AMP-bd_C"/>
</dbReference>
<comment type="caution">
    <text evidence="7">The sequence shown here is derived from an EMBL/GenBank/DDBJ whole genome shotgun (WGS) entry which is preliminary data.</text>
</comment>
<dbReference type="eggNOG" id="arCOG00856">
    <property type="taxonomic scope" value="Archaea"/>
</dbReference>
<sequence length="284" mass="31909">MTYCSLTSQRAYRRVAKPSNEVDLSSLEQVIIGGSAAPESVVRRFDELGVDVLHAWGMTEMSPIGSVARLKNGMDEWDDTDRYAKRAKQGLMVPGLEFKVIDEDDDEIDWDGEEFGELWVRGPWVTTEYFERPEANAEDFEDGWLKTGDVVSVDPDGYIEIVDRAKDVIKSGGEWISSVELENALMAHDDVSEATVVGVPHEKWQERPVAFVVAGEERDSLKDELIDLVAEDYPKWWVPDDVLFIDEVPKTATGKFSKKDLREEYSDESLIAGKAPEEAAPESD</sequence>
<evidence type="ECO:0000259" key="5">
    <source>
        <dbReference type="Pfam" id="PF00501"/>
    </source>
</evidence>
<comment type="similarity">
    <text evidence="1">Belongs to the ATP-dependent AMP-binding enzyme family.</text>
</comment>
<proteinExistence type="inferred from homology"/>
<dbReference type="EMBL" id="AOMC01000070">
    <property type="protein sequence ID" value="EMA47720.1"/>
    <property type="molecule type" value="Genomic_DNA"/>
</dbReference>
<dbReference type="Gene3D" id="3.40.50.12780">
    <property type="entry name" value="N-terminal domain of ligase-like"/>
    <property type="match status" value="1"/>
</dbReference>
<feature type="domain" description="AMP-binding enzyme C-terminal" evidence="6">
    <location>
        <begin position="180"/>
        <end position="255"/>
    </location>
</feature>
<dbReference type="Pfam" id="PF13193">
    <property type="entry name" value="AMP-binding_C"/>
    <property type="match status" value="1"/>
</dbReference>
<keyword evidence="4" id="KW-0443">Lipid metabolism</keyword>
<dbReference type="GO" id="GO:0016874">
    <property type="term" value="F:ligase activity"/>
    <property type="evidence" value="ECO:0007669"/>
    <property type="project" value="UniProtKB-KW"/>
</dbReference>
<dbReference type="STRING" id="931277.C448_04759"/>
<dbReference type="Pfam" id="PF00501">
    <property type="entry name" value="AMP-binding"/>
    <property type="match status" value="1"/>
</dbReference>
<name>M0MTB7_HALMO</name>
<protein>
    <submittedName>
        <fullName evidence="7">Long-chain-fatty-acid--CoA ligase</fullName>
    </submittedName>
</protein>
<keyword evidence="2 7" id="KW-0436">Ligase</keyword>
<dbReference type="InterPro" id="IPR045851">
    <property type="entry name" value="AMP-bd_C_sf"/>
</dbReference>